<dbReference type="OrthoDB" id="6630759at2759"/>
<proteinExistence type="predicted"/>
<keyword evidence="3" id="KW-1185">Reference proteome</keyword>
<dbReference type="Pfam" id="PF14529">
    <property type="entry name" value="Exo_endo_phos_2"/>
    <property type="match status" value="1"/>
</dbReference>
<feature type="domain" description="Endonuclease/exonuclease/phosphatase" evidence="1">
    <location>
        <begin position="118"/>
        <end position="234"/>
    </location>
</feature>
<comment type="caution">
    <text evidence="2">The sequence shown here is derived from an EMBL/GenBank/DDBJ whole genome shotgun (WGS) entry which is preliminary data.</text>
</comment>
<dbReference type="Gene3D" id="3.60.10.10">
    <property type="entry name" value="Endonuclease/exonuclease/phosphatase"/>
    <property type="match status" value="1"/>
</dbReference>
<dbReference type="SUPFAM" id="SSF56219">
    <property type="entry name" value="DNase I-like"/>
    <property type="match status" value="1"/>
</dbReference>
<protein>
    <recommendedName>
        <fullName evidence="1">Endonuclease/exonuclease/phosphatase domain-containing protein</fullName>
    </recommendedName>
</protein>
<dbReference type="GO" id="GO:0003824">
    <property type="term" value="F:catalytic activity"/>
    <property type="evidence" value="ECO:0007669"/>
    <property type="project" value="InterPro"/>
</dbReference>
<dbReference type="EMBL" id="VYZN01000178">
    <property type="protein sequence ID" value="KAE9523198.1"/>
    <property type="molecule type" value="Genomic_DNA"/>
</dbReference>
<dbReference type="PANTHER" id="PTHR33273:SF4">
    <property type="entry name" value="ENDONUCLEASE_EXONUCLEASE_PHOSPHATASE DOMAIN-CONTAINING PROTEIN"/>
    <property type="match status" value="1"/>
</dbReference>
<dbReference type="InterPro" id="IPR036691">
    <property type="entry name" value="Endo/exonu/phosph_ase_sf"/>
</dbReference>
<dbReference type="Proteomes" id="UP000475862">
    <property type="component" value="Unassembled WGS sequence"/>
</dbReference>
<evidence type="ECO:0000259" key="1">
    <source>
        <dbReference type="Pfam" id="PF14529"/>
    </source>
</evidence>
<gene>
    <name evidence="2" type="ORF">AGLY_016431</name>
</gene>
<dbReference type="AlphaFoldDB" id="A0A6G0SYH1"/>
<evidence type="ECO:0000313" key="3">
    <source>
        <dbReference type="Proteomes" id="UP000475862"/>
    </source>
</evidence>
<dbReference type="InterPro" id="IPR005135">
    <property type="entry name" value="Endo/exonuclease/phosphatase"/>
</dbReference>
<organism evidence="2 3">
    <name type="scientific">Aphis glycines</name>
    <name type="common">Soybean aphid</name>
    <dbReference type="NCBI Taxonomy" id="307491"/>
    <lineage>
        <taxon>Eukaryota</taxon>
        <taxon>Metazoa</taxon>
        <taxon>Ecdysozoa</taxon>
        <taxon>Arthropoda</taxon>
        <taxon>Hexapoda</taxon>
        <taxon>Insecta</taxon>
        <taxon>Pterygota</taxon>
        <taxon>Neoptera</taxon>
        <taxon>Paraneoptera</taxon>
        <taxon>Hemiptera</taxon>
        <taxon>Sternorrhyncha</taxon>
        <taxon>Aphidomorpha</taxon>
        <taxon>Aphidoidea</taxon>
        <taxon>Aphididae</taxon>
        <taxon>Aphidini</taxon>
        <taxon>Aphis</taxon>
        <taxon>Aphis</taxon>
    </lineage>
</organism>
<sequence>MTNQADKGEGGTTLKIVQAIMARTATANEDLLLYAQREKVDVALLQEPYVRYGRLVGLEASLIRIILAPGFRNRRGHNIIHGATIVVFNPALAVLARDDLTCDNFAVATVSTTEGSEINLISAYFKYRDPTAGLINTLRRIKRACGNKTLIAADINAFSTDWFSKRTDHRGILVESFIQEEQLQLANRVSPLFTFSGPRGENNIDITLTTMDLFTEINDWKVIDGEITSNHRLIAYNIGRGKSIKILKSKKRFATDKADWVLFNAELVTRLNQVRDDLQHADLESRTELLMDAIN</sequence>
<dbReference type="PANTHER" id="PTHR33273">
    <property type="entry name" value="DOMAIN-CONTAINING PROTEIN, PUTATIVE-RELATED"/>
    <property type="match status" value="1"/>
</dbReference>
<accession>A0A6G0SYH1</accession>
<name>A0A6G0SYH1_APHGL</name>
<evidence type="ECO:0000313" key="2">
    <source>
        <dbReference type="EMBL" id="KAE9523198.1"/>
    </source>
</evidence>
<reference evidence="2 3" key="1">
    <citation type="submission" date="2019-08" db="EMBL/GenBank/DDBJ databases">
        <title>The genome of the soybean aphid Biotype 1, its phylome, world population structure and adaptation to the North American continent.</title>
        <authorList>
            <person name="Giordano R."/>
            <person name="Donthu R.K."/>
            <person name="Hernandez A.G."/>
            <person name="Wright C.L."/>
            <person name="Zimin A.V."/>
        </authorList>
    </citation>
    <scope>NUCLEOTIDE SEQUENCE [LARGE SCALE GENOMIC DNA]</scope>
    <source>
        <tissue evidence="2">Whole aphids</tissue>
    </source>
</reference>